<dbReference type="CDD" id="cd03791">
    <property type="entry name" value="GT5_Glycogen_synthase_DULL1-like"/>
    <property type="match status" value="1"/>
</dbReference>
<evidence type="ECO:0000259" key="8">
    <source>
        <dbReference type="Pfam" id="PF00534"/>
    </source>
</evidence>
<evidence type="ECO:0000256" key="5">
    <source>
        <dbReference type="ARBA" id="ARBA00022679"/>
    </source>
</evidence>
<dbReference type="InterPro" id="IPR001296">
    <property type="entry name" value="Glyco_trans_1"/>
</dbReference>
<dbReference type="InterPro" id="IPR011835">
    <property type="entry name" value="GS/SS"/>
</dbReference>
<name>A0A1G1VML6_9BACT</name>
<evidence type="ECO:0000313" key="10">
    <source>
        <dbReference type="EMBL" id="OGY16584.1"/>
    </source>
</evidence>
<dbReference type="EMBL" id="MHCI01000014">
    <property type="protein sequence ID" value="OGY16584.1"/>
    <property type="molecule type" value="Genomic_DNA"/>
</dbReference>
<dbReference type="HAMAP" id="MF_00484">
    <property type="entry name" value="Glycogen_synth"/>
    <property type="match status" value="1"/>
</dbReference>
<dbReference type="InterPro" id="IPR013534">
    <property type="entry name" value="Starch_synth_cat_dom"/>
</dbReference>
<comment type="caution">
    <text evidence="7">Lacks conserved residue(s) required for the propagation of feature annotation.</text>
</comment>
<dbReference type="AlphaFoldDB" id="A0A1G1VML6"/>
<dbReference type="Proteomes" id="UP000179069">
    <property type="component" value="Unassembled WGS sequence"/>
</dbReference>
<keyword evidence="6 7" id="KW-0320">Glycogen biosynthesis</keyword>
<dbReference type="Gene3D" id="3.40.50.2000">
    <property type="entry name" value="Glycogen Phosphorylase B"/>
    <property type="match status" value="2"/>
</dbReference>
<dbReference type="Pfam" id="PF00534">
    <property type="entry name" value="Glycos_transf_1"/>
    <property type="match status" value="1"/>
</dbReference>
<evidence type="ECO:0000256" key="7">
    <source>
        <dbReference type="HAMAP-Rule" id="MF_00484"/>
    </source>
</evidence>
<comment type="similarity">
    <text evidence="3 7">Belongs to the glycosyltransferase 1 family. Bacterial/plant glycogen synthase subfamily.</text>
</comment>
<keyword evidence="4 7" id="KW-0328">Glycosyltransferase</keyword>
<dbReference type="PANTHER" id="PTHR45825">
    <property type="entry name" value="GRANULE-BOUND STARCH SYNTHASE 1, CHLOROPLASTIC/AMYLOPLASTIC"/>
    <property type="match status" value="1"/>
</dbReference>
<evidence type="ECO:0000256" key="2">
    <source>
        <dbReference type="ARBA" id="ARBA00002764"/>
    </source>
</evidence>
<feature type="domain" description="Starch synthase catalytic" evidence="9">
    <location>
        <begin position="7"/>
        <end position="248"/>
    </location>
</feature>
<organism evidence="10 11">
    <name type="scientific">Candidatus Chisholmbacteria bacterium RIFCSPHIGHO2_01_FULL_49_18</name>
    <dbReference type="NCBI Taxonomy" id="1797590"/>
    <lineage>
        <taxon>Bacteria</taxon>
        <taxon>Candidatus Chisholmiibacteriota</taxon>
    </lineage>
</organism>
<comment type="caution">
    <text evidence="10">The sequence shown here is derived from an EMBL/GenBank/DDBJ whole genome shotgun (WGS) entry which is preliminary data.</text>
</comment>
<dbReference type="SUPFAM" id="SSF53756">
    <property type="entry name" value="UDP-Glycosyltransferase/glycogen phosphorylase"/>
    <property type="match status" value="1"/>
</dbReference>
<gene>
    <name evidence="7" type="primary">glgA</name>
    <name evidence="10" type="ORF">A2785_03255</name>
</gene>
<evidence type="ECO:0000256" key="3">
    <source>
        <dbReference type="ARBA" id="ARBA00010281"/>
    </source>
</evidence>
<evidence type="ECO:0000259" key="9">
    <source>
        <dbReference type="Pfam" id="PF08323"/>
    </source>
</evidence>
<dbReference type="GO" id="GO:0004373">
    <property type="term" value="F:alpha-1,4-glucan glucosyltransferase (UDP-glucose donor) activity"/>
    <property type="evidence" value="ECO:0007669"/>
    <property type="project" value="InterPro"/>
</dbReference>
<evidence type="ECO:0000313" key="11">
    <source>
        <dbReference type="Proteomes" id="UP000179069"/>
    </source>
</evidence>
<proteinExistence type="inferred from homology"/>
<comment type="catalytic activity">
    <reaction evidence="1 7">
        <text>[(1-&gt;4)-alpha-D-glucosyl](n) + ADP-alpha-D-glucose = [(1-&gt;4)-alpha-D-glucosyl](n+1) + ADP + H(+)</text>
        <dbReference type="Rhea" id="RHEA:18189"/>
        <dbReference type="Rhea" id="RHEA-COMP:9584"/>
        <dbReference type="Rhea" id="RHEA-COMP:9587"/>
        <dbReference type="ChEBI" id="CHEBI:15378"/>
        <dbReference type="ChEBI" id="CHEBI:15444"/>
        <dbReference type="ChEBI" id="CHEBI:57498"/>
        <dbReference type="ChEBI" id="CHEBI:456216"/>
        <dbReference type="EC" id="2.4.1.21"/>
    </reaction>
</comment>
<dbReference type="GO" id="GO:0005978">
    <property type="term" value="P:glycogen biosynthetic process"/>
    <property type="evidence" value="ECO:0007669"/>
    <property type="project" value="UniProtKB-UniRule"/>
</dbReference>
<dbReference type="GO" id="GO:0009011">
    <property type="term" value="F:alpha-1,4-glucan glucosyltransferase (ADP-glucose donor) activity"/>
    <property type="evidence" value="ECO:0007669"/>
    <property type="project" value="UniProtKB-UniRule"/>
</dbReference>
<dbReference type="Pfam" id="PF08323">
    <property type="entry name" value="Glyco_transf_5"/>
    <property type="match status" value="1"/>
</dbReference>
<dbReference type="UniPathway" id="UPA00164"/>
<evidence type="ECO:0000256" key="4">
    <source>
        <dbReference type="ARBA" id="ARBA00022676"/>
    </source>
</evidence>
<protein>
    <recommendedName>
        <fullName evidence="7">Glycogen synthase</fullName>
        <ecNumber evidence="7">2.4.1.21</ecNumber>
    </recommendedName>
    <alternativeName>
        <fullName evidence="7">Starch [bacterial glycogen] synthase</fullName>
    </alternativeName>
</protein>
<keyword evidence="5 7" id="KW-0808">Transferase</keyword>
<dbReference type="NCBIfam" id="TIGR02095">
    <property type="entry name" value="glgA"/>
    <property type="match status" value="1"/>
</dbReference>
<sequence>MVAKKLKIFMVAAEVAPFSEVGGLSQVMYFLPRALMKLGHEVRMFTPKYGTLDEKQFPLKLDIEGLAVPTGEQDGPKRLICNVKGHDHGVRDPHVCFLENMEYFEQRSNVYGYSDDHIRFALLSRGALEALRREKWIPDVIHANDWHTAYLINDLRTRYVRNQRLFRVATLLSIHNLHQGVFDFGNASDLDFDDGKGELASFFSERFFKQNALKRGIIYADAINTVSETYSREIMTEEFGAGIDNLIKEVRTKVFGILNGLDYTEFDPKTDSIIKKNFSLATLEDRVVNKADLQKEFNLTVNPDIPVLAMIGRLDNQKGLDLVVDVLPFVLREYDIQFIAMGGGDPRYREFFLDLEKQYPKRVGTHLMPNFTLPRKIFAGTDLLLLPSRWEPGGIVAVEGMRYGAVPLVRETGGLADSVSEFNLVSQEGTGFVFEQFHSLAFMGAITRALMVYRQPGMWKRLIRNCMRQDFSWEKVAQHYEDVYMRAIDFRRALLKKNPHQAYRVEY</sequence>
<comment type="function">
    <text evidence="2 7">Synthesizes alpha-1,4-glucan chains using ADP-glucose.</text>
</comment>
<reference evidence="10 11" key="1">
    <citation type="journal article" date="2016" name="Nat. Commun.">
        <title>Thousands of microbial genomes shed light on interconnected biogeochemical processes in an aquifer system.</title>
        <authorList>
            <person name="Anantharaman K."/>
            <person name="Brown C.T."/>
            <person name="Hug L.A."/>
            <person name="Sharon I."/>
            <person name="Castelle C.J."/>
            <person name="Probst A.J."/>
            <person name="Thomas B.C."/>
            <person name="Singh A."/>
            <person name="Wilkins M.J."/>
            <person name="Karaoz U."/>
            <person name="Brodie E.L."/>
            <person name="Williams K.H."/>
            <person name="Hubbard S.S."/>
            <person name="Banfield J.F."/>
        </authorList>
    </citation>
    <scope>NUCLEOTIDE SEQUENCE [LARGE SCALE GENOMIC DNA]</scope>
</reference>
<accession>A0A1G1VML6</accession>
<dbReference type="EC" id="2.4.1.21" evidence="7"/>
<feature type="domain" description="Glycosyl transferase family 1" evidence="8">
    <location>
        <begin position="298"/>
        <end position="450"/>
    </location>
</feature>
<evidence type="ECO:0000256" key="1">
    <source>
        <dbReference type="ARBA" id="ARBA00001478"/>
    </source>
</evidence>
<dbReference type="PANTHER" id="PTHR45825:SF11">
    <property type="entry name" value="ALPHA AMYLASE DOMAIN-CONTAINING PROTEIN"/>
    <property type="match status" value="1"/>
</dbReference>
<evidence type="ECO:0000256" key="6">
    <source>
        <dbReference type="ARBA" id="ARBA00023056"/>
    </source>
</evidence>
<comment type="pathway">
    <text evidence="7">Glycan biosynthesis; glycogen biosynthesis.</text>
</comment>